<evidence type="ECO:0000313" key="3">
    <source>
        <dbReference type="Proteomes" id="UP000198348"/>
    </source>
</evidence>
<keyword evidence="3" id="KW-1185">Reference proteome</keyword>
<protein>
    <submittedName>
        <fullName evidence="2">Transcriptional regulator</fullName>
    </submittedName>
</protein>
<evidence type="ECO:0000313" key="2">
    <source>
        <dbReference type="EMBL" id="SNR49520.1"/>
    </source>
</evidence>
<dbReference type="SUPFAM" id="SSF55781">
    <property type="entry name" value="GAF domain-like"/>
    <property type="match status" value="1"/>
</dbReference>
<dbReference type="PROSITE" id="PS51078">
    <property type="entry name" value="ICLR_ED"/>
    <property type="match status" value="1"/>
</dbReference>
<gene>
    <name evidence="2" type="ORF">SAMN06265360_107172</name>
</gene>
<dbReference type="Pfam" id="PF01614">
    <property type="entry name" value="IclR_C"/>
    <property type="match status" value="1"/>
</dbReference>
<dbReference type="AlphaFoldDB" id="A0A238WSI3"/>
<reference evidence="2 3" key="1">
    <citation type="submission" date="2017-06" db="EMBL/GenBank/DDBJ databases">
        <authorList>
            <person name="Kim H.J."/>
            <person name="Triplett B.A."/>
        </authorList>
    </citation>
    <scope>NUCLEOTIDE SEQUENCE [LARGE SCALE GENOMIC DNA]</scope>
    <source>
        <strain evidence="2 3">DSM 45207</strain>
    </source>
</reference>
<accession>A0A238WSI3</accession>
<name>A0A238WSI3_9PSEU</name>
<organism evidence="2 3">
    <name type="scientific">Haloechinothrix alba</name>
    <dbReference type="NCBI Taxonomy" id="664784"/>
    <lineage>
        <taxon>Bacteria</taxon>
        <taxon>Bacillati</taxon>
        <taxon>Actinomycetota</taxon>
        <taxon>Actinomycetes</taxon>
        <taxon>Pseudonocardiales</taxon>
        <taxon>Pseudonocardiaceae</taxon>
        <taxon>Haloechinothrix</taxon>
    </lineage>
</organism>
<dbReference type="Proteomes" id="UP000198348">
    <property type="component" value="Unassembled WGS sequence"/>
</dbReference>
<dbReference type="InterPro" id="IPR014757">
    <property type="entry name" value="Tscrpt_reg_IclR_C"/>
</dbReference>
<dbReference type="EMBL" id="FZNW01000007">
    <property type="protein sequence ID" value="SNR49520.1"/>
    <property type="molecule type" value="Genomic_DNA"/>
</dbReference>
<dbReference type="InterPro" id="IPR029016">
    <property type="entry name" value="GAF-like_dom_sf"/>
</dbReference>
<evidence type="ECO:0000259" key="1">
    <source>
        <dbReference type="PROSITE" id="PS51078"/>
    </source>
</evidence>
<proteinExistence type="predicted"/>
<dbReference type="Gene3D" id="3.30.450.40">
    <property type="match status" value="1"/>
</dbReference>
<sequence length="120" mass="12310">MALREWPRAARVQRPGPVRVLLESATEAGVDVAGLRARLEDARQAGYAFSSGGLDPLIADVAVPVRGAGGHCRAAVSVTGFVQDFDSDAVAHAQQAAADAAGDLEGLLDDSGSAREARVS</sequence>
<feature type="domain" description="IclR-ED" evidence="1">
    <location>
        <begin position="1"/>
        <end position="110"/>
    </location>
</feature>